<feature type="compositionally biased region" description="Polar residues" evidence="1">
    <location>
        <begin position="41"/>
        <end position="60"/>
    </location>
</feature>
<keyword evidence="3" id="KW-1185">Reference proteome</keyword>
<protein>
    <submittedName>
        <fullName evidence="2">Uncharacterized protein</fullName>
    </submittedName>
</protein>
<name>A0A5B7GSI6_PORTR</name>
<sequence length="144" mass="15588">MEDKPENKETTGDVAVAEGHDEEDEDDEEEGEVDVLGTGSEGQASSTQLIKANRPSNTRPPSAELKEDDGWVTKKKRLPRSKAATNAQPTTPEPSRPTKSSTALRGSPYSWMTGIFIPGRDGAEDTAISTKTSRTRKEKSSVVK</sequence>
<accession>A0A5B7GSI6</accession>
<organism evidence="2 3">
    <name type="scientific">Portunus trituberculatus</name>
    <name type="common">Swimming crab</name>
    <name type="synonym">Neptunus trituberculatus</name>
    <dbReference type="NCBI Taxonomy" id="210409"/>
    <lineage>
        <taxon>Eukaryota</taxon>
        <taxon>Metazoa</taxon>
        <taxon>Ecdysozoa</taxon>
        <taxon>Arthropoda</taxon>
        <taxon>Crustacea</taxon>
        <taxon>Multicrustacea</taxon>
        <taxon>Malacostraca</taxon>
        <taxon>Eumalacostraca</taxon>
        <taxon>Eucarida</taxon>
        <taxon>Decapoda</taxon>
        <taxon>Pleocyemata</taxon>
        <taxon>Brachyura</taxon>
        <taxon>Eubrachyura</taxon>
        <taxon>Portunoidea</taxon>
        <taxon>Portunidae</taxon>
        <taxon>Portuninae</taxon>
        <taxon>Portunus</taxon>
    </lineage>
</organism>
<dbReference type="AlphaFoldDB" id="A0A5B7GSI6"/>
<evidence type="ECO:0000313" key="2">
    <source>
        <dbReference type="EMBL" id="MPC59564.1"/>
    </source>
</evidence>
<reference evidence="2 3" key="1">
    <citation type="submission" date="2019-05" db="EMBL/GenBank/DDBJ databases">
        <title>Another draft genome of Portunus trituberculatus and its Hox gene families provides insights of decapod evolution.</title>
        <authorList>
            <person name="Jeong J.-H."/>
            <person name="Song I."/>
            <person name="Kim S."/>
            <person name="Choi T."/>
            <person name="Kim D."/>
            <person name="Ryu S."/>
            <person name="Kim W."/>
        </authorList>
    </citation>
    <scope>NUCLEOTIDE SEQUENCE [LARGE SCALE GENOMIC DNA]</scope>
    <source>
        <tissue evidence="2">Muscle</tissue>
    </source>
</reference>
<feature type="compositionally biased region" description="Basic and acidic residues" evidence="1">
    <location>
        <begin position="1"/>
        <end position="11"/>
    </location>
</feature>
<dbReference type="EMBL" id="VSRR010016674">
    <property type="protein sequence ID" value="MPC59564.1"/>
    <property type="molecule type" value="Genomic_DNA"/>
</dbReference>
<feature type="compositionally biased region" description="Acidic residues" evidence="1">
    <location>
        <begin position="20"/>
        <end position="33"/>
    </location>
</feature>
<gene>
    <name evidence="2" type="ORF">E2C01_053588</name>
</gene>
<proteinExistence type="predicted"/>
<dbReference type="Proteomes" id="UP000324222">
    <property type="component" value="Unassembled WGS sequence"/>
</dbReference>
<evidence type="ECO:0000256" key="1">
    <source>
        <dbReference type="SAM" id="MobiDB-lite"/>
    </source>
</evidence>
<feature type="region of interest" description="Disordered" evidence="1">
    <location>
        <begin position="1"/>
        <end position="144"/>
    </location>
</feature>
<comment type="caution">
    <text evidence="2">The sequence shown here is derived from an EMBL/GenBank/DDBJ whole genome shotgun (WGS) entry which is preliminary data.</text>
</comment>
<evidence type="ECO:0000313" key="3">
    <source>
        <dbReference type="Proteomes" id="UP000324222"/>
    </source>
</evidence>